<evidence type="ECO:0000313" key="5">
    <source>
        <dbReference type="EMBL" id="CAA6804576.1"/>
    </source>
</evidence>
<dbReference type="AlphaFoldDB" id="A0A6S6SEE0"/>
<dbReference type="GO" id="GO:0009306">
    <property type="term" value="P:protein secretion"/>
    <property type="evidence" value="ECO:0007669"/>
    <property type="project" value="TreeGrafter"/>
</dbReference>
<accession>A0A6S6SEE0</accession>
<proteinExistence type="predicted"/>
<dbReference type="Gene3D" id="3.30.1370.120">
    <property type="match status" value="1"/>
</dbReference>
<dbReference type="Pfam" id="PF21305">
    <property type="entry name" value="type_II_gspD_N0"/>
    <property type="match status" value="1"/>
</dbReference>
<gene>
    <name evidence="5" type="ORF">HELGO_WM33339</name>
</gene>
<dbReference type="InterPro" id="IPR050810">
    <property type="entry name" value="Bact_Secretion_Sys_Channel"/>
</dbReference>
<keyword evidence="3" id="KW-0472">Membrane</keyword>
<dbReference type="PANTHER" id="PTHR30332">
    <property type="entry name" value="PROBABLE GENERAL SECRETION PATHWAY PROTEIN D"/>
    <property type="match status" value="1"/>
</dbReference>
<sequence>MKKIILIISLIQSLAYSDFKNVNLKDYITFISKEFKQTFLIDTDLSKDITILVDKDIKKHTYKQILKTALNNQGFELIKNNNFYFIQEKNSYKDNIYYIKLNYLNLADIKEYLSFMNTTHGIIKKTNTLYLKTHLDNYKKIKTHIKNLDTPPLQKKIKINILEIDTSRIINKQLDLITGLKKASILGIDFILEFLSNPFSTSSNFSSNQVNAVFTYLNEKGYTKIISSPTLTIRHNEPTSFNIINNVPYLTGDTTDTDTNTIQN</sequence>
<keyword evidence="2" id="KW-0732">Signal</keyword>
<evidence type="ECO:0000256" key="1">
    <source>
        <dbReference type="ARBA" id="ARBA00004370"/>
    </source>
</evidence>
<dbReference type="PANTHER" id="PTHR30332:SF24">
    <property type="entry name" value="SECRETIN GSPD-RELATED"/>
    <property type="match status" value="1"/>
</dbReference>
<feature type="domain" description="GspD-like N0" evidence="4">
    <location>
        <begin position="18"/>
        <end position="84"/>
    </location>
</feature>
<organism evidence="5">
    <name type="scientific">uncultured Campylobacterales bacterium</name>
    <dbReference type="NCBI Taxonomy" id="352960"/>
    <lineage>
        <taxon>Bacteria</taxon>
        <taxon>Pseudomonadati</taxon>
        <taxon>Campylobacterota</taxon>
        <taxon>Epsilonproteobacteria</taxon>
        <taxon>Campylobacterales</taxon>
        <taxon>environmental samples</taxon>
    </lineage>
</organism>
<feature type="non-terminal residue" evidence="5">
    <location>
        <position position="264"/>
    </location>
</feature>
<evidence type="ECO:0000256" key="2">
    <source>
        <dbReference type="ARBA" id="ARBA00022729"/>
    </source>
</evidence>
<comment type="subcellular location">
    <subcellularLocation>
        <location evidence="1">Membrane</location>
    </subcellularLocation>
</comment>
<dbReference type="EMBL" id="CACVAW010000014">
    <property type="protein sequence ID" value="CAA6804576.1"/>
    <property type="molecule type" value="Genomic_DNA"/>
</dbReference>
<reference evidence="5" key="1">
    <citation type="submission" date="2020-01" db="EMBL/GenBank/DDBJ databases">
        <authorList>
            <person name="Meier V. D."/>
            <person name="Meier V D."/>
        </authorList>
    </citation>
    <scope>NUCLEOTIDE SEQUENCE</scope>
    <source>
        <strain evidence="5">HLG_WM_MAG_12</strain>
    </source>
</reference>
<dbReference type="InterPro" id="IPR038591">
    <property type="entry name" value="NolW-like_sf"/>
</dbReference>
<protein>
    <submittedName>
        <fullName evidence="5">Type II secretion system protein D</fullName>
    </submittedName>
</protein>
<evidence type="ECO:0000256" key="3">
    <source>
        <dbReference type="ARBA" id="ARBA00023136"/>
    </source>
</evidence>
<dbReference type="GO" id="GO:0015627">
    <property type="term" value="C:type II protein secretion system complex"/>
    <property type="evidence" value="ECO:0007669"/>
    <property type="project" value="TreeGrafter"/>
</dbReference>
<dbReference type="InterPro" id="IPR049371">
    <property type="entry name" value="GspD-like_N0"/>
</dbReference>
<name>A0A6S6SEE0_9BACT</name>
<evidence type="ECO:0000259" key="4">
    <source>
        <dbReference type="Pfam" id="PF21305"/>
    </source>
</evidence>
<dbReference type="GO" id="GO:0016020">
    <property type="term" value="C:membrane"/>
    <property type="evidence" value="ECO:0007669"/>
    <property type="project" value="UniProtKB-SubCell"/>
</dbReference>